<dbReference type="RefSeq" id="WP_185658846.1">
    <property type="nucleotide sequence ID" value="NZ_CAWPOO010000005.1"/>
</dbReference>
<accession>A0A7X1E798</accession>
<evidence type="ECO:0000256" key="1">
    <source>
        <dbReference type="ARBA" id="ARBA00010702"/>
    </source>
</evidence>
<dbReference type="SUPFAM" id="SSF101478">
    <property type="entry name" value="ADP-ribosylglycohydrolase"/>
    <property type="match status" value="1"/>
</dbReference>
<protein>
    <submittedName>
        <fullName evidence="3">ADP-ribosylglycohydrolase family protein</fullName>
    </submittedName>
</protein>
<evidence type="ECO:0000313" key="4">
    <source>
        <dbReference type="Proteomes" id="UP000526501"/>
    </source>
</evidence>
<keyword evidence="2 3" id="KW-0378">Hydrolase</keyword>
<dbReference type="AlphaFoldDB" id="A0A7X1E798"/>
<comment type="similarity">
    <text evidence="1">Belongs to the ADP-ribosylglycohydrolase family.</text>
</comment>
<keyword evidence="4" id="KW-1185">Reference proteome</keyword>
<name>A0A7X1E798_9BACT</name>
<dbReference type="Pfam" id="PF03747">
    <property type="entry name" value="ADP_ribosyl_GH"/>
    <property type="match status" value="1"/>
</dbReference>
<gene>
    <name evidence="3" type="ORF">H5P27_02760</name>
</gene>
<organism evidence="3 4">
    <name type="scientific">Pelagicoccus albus</name>
    <dbReference type="NCBI Taxonomy" id="415222"/>
    <lineage>
        <taxon>Bacteria</taxon>
        <taxon>Pseudomonadati</taxon>
        <taxon>Verrucomicrobiota</taxon>
        <taxon>Opitutia</taxon>
        <taxon>Puniceicoccales</taxon>
        <taxon>Pelagicoccaceae</taxon>
        <taxon>Pelagicoccus</taxon>
    </lineage>
</organism>
<reference evidence="3 4" key="1">
    <citation type="submission" date="2020-07" db="EMBL/GenBank/DDBJ databases">
        <authorList>
            <person name="Feng X."/>
        </authorList>
    </citation>
    <scope>NUCLEOTIDE SEQUENCE [LARGE SCALE GENOMIC DNA]</scope>
    <source>
        <strain evidence="3 4">JCM23202</strain>
    </source>
</reference>
<proteinExistence type="inferred from homology"/>
<evidence type="ECO:0000313" key="3">
    <source>
        <dbReference type="EMBL" id="MBC2604956.1"/>
    </source>
</evidence>
<dbReference type="InterPro" id="IPR005502">
    <property type="entry name" value="Ribosyl_crysJ1"/>
</dbReference>
<evidence type="ECO:0000256" key="2">
    <source>
        <dbReference type="ARBA" id="ARBA00022801"/>
    </source>
</evidence>
<comment type="caution">
    <text evidence="3">The sequence shown here is derived from an EMBL/GenBank/DDBJ whole genome shotgun (WGS) entry which is preliminary data.</text>
</comment>
<dbReference type="PANTHER" id="PTHR16222">
    <property type="entry name" value="ADP-RIBOSYLGLYCOHYDROLASE"/>
    <property type="match status" value="1"/>
</dbReference>
<dbReference type="InterPro" id="IPR050792">
    <property type="entry name" value="ADP-ribosylglycohydrolase"/>
</dbReference>
<dbReference type="PANTHER" id="PTHR16222:SF24">
    <property type="entry name" value="ADP-RIBOSYLHYDROLASE ARH3"/>
    <property type="match status" value="1"/>
</dbReference>
<dbReference type="InterPro" id="IPR036705">
    <property type="entry name" value="Ribosyl_crysJ1_sf"/>
</dbReference>
<dbReference type="EMBL" id="JACHVC010000005">
    <property type="protein sequence ID" value="MBC2604956.1"/>
    <property type="molecule type" value="Genomic_DNA"/>
</dbReference>
<dbReference type="Proteomes" id="UP000526501">
    <property type="component" value="Unassembled WGS sequence"/>
</dbReference>
<dbReference type="GO" id="GO:0016787">
    <property type="term" value="F:hydrolase activity"/>
    <property type="evidence" value="ECO:0007669"/>
    <property type="project" value="UniProtKB-KW"/>
</dbReference>
<dbReference type="Gene3D" id="1.10.4080.10">
    <property type="entry name" value="ADP-ribosylation/Crystallin J1"/>
    <property type="match status" value="1"/>
</dbReference>
<sequence>MRKLRLTFCLPFYLIMGFFTHVYSSDYQRDLVNAAFAADAFCLGPHWVYDTDELARLYPEGIADLDEPRSEYHPGKVKGDFTHYGDQTLVLLESLASRGEWSQEAWLEDWAEFWKSDPVSYLDGATRDAFDNYTSGSPRPSDSHDLAGASRMAPLLAFLSEEPLEVQIRSARQQVESTHGDPHVSDAAEFFVRVVNAVRKGARYSEAFDSAAVEGEYESSIGEELNAAREMLEGEPISIAQHFGQSCSVVKALPLTLWLALKYESDPVEMLEQNALVGGDSSARGMLLALLVAAKGEFSRLPESWTADQTARERIDTALDKLFP</sequence>